<dbReference type="GO" id="GO:0005829">
    <property type="term" value="C:cytosol"/>
    <property type="evidence" value="ECO:0007669"/>
    <property type="project" value="TreeGrafter"/>
</dbReference>
<dbReference type="EMBL" id="MVGT01000438">
    <property type="protein sequence ID" value="OVA17404.1"/>
    <property type="molecule type" value="Genomic_DNA"/>
</dbReference>
<dbReference type="GO" id="GO:0010181">
    <property type="term" value="F:FMN binding"/>
    <property type="evidence" value="ECO:0007669"/>
    <property type="project" value="TreeGrafter"/>
</dbReference>
<comment type="similarity">
    <text evidence="2">Belongs to the chorismate synthase family.</text>
</comment>
<gene>
    <name evidence="7" type="ORF">BVC80_1837g221</name>
</gene>
<dbReference type="Gene3D" id="3.60.150.10">
    <property type="entry name" value="Chorismate synthase AroC"/>
    <property type="match status" value="1"/>
</dbReference>
<dbReference type="PANTHER" id="PTHR21085">
    <property type="entry name" value="CHORISMATE SYNTHASE"/>
    <property type="match status" value="1"/>
</dbReference>
<keyword evidence="8" id="KW-1185">Reference proteome</keyword>
<reference evidence="7 8" key="1">
    <citation type="journal article" date="2017" name="Mol. Plant">
        <title>The Genome of Medicinal Plant Macleaya cordata Provides New Insights into Benzylisoquinoline Alkaloids Metabolism.</title>
        <authorList>
            <person name="Liu X."/>
            <person name="Liu Y."/>
            <person name="Huang P."/>
            <person name="Ma Y."/>
            <person name="Qing Z."/>
            <person name="Tang Q."/>
            <person name="Cao H."/>
            <person name="Cheng P."/>
            <person name="Zheng Y."/>
            <person name="Yuan Z."/>
            <person name="Zhou Y."/>
            <person name="Liu J."/>
            <person name="Tang Z."/>
            <person name="Zhuo Y."/>
            <person name="Zhang Y."/>
            <person name="Yu L."/>
            <person name="Huang J."/>
            <person name="Yang P."/>
            <person name="Peng Q."/>
            <person name="Zhang J."/>
            <person name="Jiang W."/>
            <person name="Zhang Z."/>
            <person name="Lin K."/>
            <person name="Ro D.K."/>
            <person name="Chen X."/>
            <person name="Xiong X."/>
            <person name="Shang Y."/>
            <person name="Huang S."/>
            <person name="Zeng J."/>
        </authorList>
    </citation>
    <scope>NUCLEOTIDE SEQUENCE [LARGE SCALE GENOMIC DNA]</scope>
    <source>
        <strain evidence="8">cv. BLH2017</strain>
        <tissue evidence="7">Root</tissue>
    </source>
</reference>
<protein>
    <recommendedName>
        <fullName evidence="3">chorismate synthase</fullName>
        <ecNumber evidence="3">4.2.3.5</ecNumber>
    </recommendedName>
</protein>
<dbReference type="InParanoid" id="A0A200R3V4"/>
<evidence type="ECO:0000256" key="4">
    <source>
        <dbReference type="ARBA" id="ARBA00022605"/>
    </source>
</evidence>
<keyword evidence="4" id="KW-0028">Amino-acid biosynthesis</keyword>
<accession>A0A200R3V4</accession>
<dbReference type="EC" id="4.2.3.5" evidence="3"/>
<dbReference type="InterPro" id="IPR035904">
    <property type="entry name" value="Chorismate_synth_AroC_sf"/>
</dbReference>
<proteinExistence type="inferred from homology"/>
<evidence type="ECO:0000256" key="6">
    <source>
        <dbReference type="ARBA" id="ARBA00023239"/>
    </source>
</evidence>
<organism evidence="7 8">
    <name type="scientific">Macleaya cordata</name>
    <name type="common">Five-seeded plume-poppy</name>
    <name type="synonym">Bocconia cordata</name>
    <dbReference type="NCBI Taxonomy" id="56857"/>
    <lineage>
        <taxon>Eukaryota</taxon>
        <taxon>Viridiplantae</taxon>
        <taxon>Streptophyta</taxon>
        <taxon>Embryophyta</taxon>
        <taxon>Tracheophyta</taxon>
        <taxon>Spermatophyta</taxon>
        <taxon>Magnoliopsida</taxon>
        <taxon>Ranunculales</taxon>
        <taxon>Papaveraceae</taxon>
        <taxon>Papaveroideae</taxon>
        <taxon>Macleaya</taxon>
    </lineage>
</organism>
<evidence type="ECO:0000256" key="2">
    <source>
        <dbReference type="ARBA" id="ARBA00008014"/>
    </source>
</evidence>
<dbReference type="GO" id="GO:0004107">
    <property type="term" value="F:chorismate synthase activity"/>
    <property type="evidence" value="ECO:0007669"/>
    <property type="project" value="UniProtKB-EC"/>
</dbReference>
<dbReference type="InterPro" id="IPR000453">
    <property type="entry name" value="Chorismate_synth"/>
</dbReference>
<dbReference type="STRING" id="56857.A0A200R3V4"/>
<keyword evidence="6" id="KW-0456">Lyase</keyword>
<dbReference type="SUPFAM" id="SSF103263">
    <property type="entry name" value="Chorismate synthase, AroC"/>
    <property type="match status" value="1"/>
</dbReference>
<name>A0A200R3V4_MACCD</name>
<dbReference type="PANTHER" id="PTHR21085:SF0">
    <property type="entry name" value="CHORISMATE SYNTHASE"/>
    <property type="match status" value="1"/>
</dbReference>
<keyword evidence="5" id="KW-0057">Aromatic amino acid biosynthesis</keyword>
<comment type="pathway">
    <text evidence="1">Metabolic intermediate biosynthesis; chorismate biosynthesis; chorismate from D-erythrose 4-phosphate and phosphoenolpyruvate: step 7/7.</text>
</comment>
<evidence type="ECO:0000313" key="7">
    <source>
        <dbReference type="EMBL" id="OVA17404.1"/>
    </source>
</evidence>
<sequence length="88" mass="9752">MDFLMWLGVMTCSPIHVSVPNTDQRGHDYSEMAIAYRPSYADATYDFKAVADLTIERVAAEALASKLKDYSGIEVGLLYYLLGLDVLA</sequence>
<dbReference type="OrthoDB" id="1429683at2759"/>
<dbReference type="AlphaFoldDB" id="A0A200R3V4"/>
<dbReference type="GO" id="GO:0009423">
    <property type="term" value="P:chorismate biosynthetic process"/>
    <property type="evidence" value="ECO:0007669"/>
    <property type="project" value="TreeGrafter"/>
</dbReference>
<dbReference type="GO" id="GO:0009073">
    <property type="term" value="P:aromatic amino acid family biosynthetic process"/>
    <property type="evidence" value="ECO:0007669"/>
    <property type="project" value="UniProtKB-KW"/>
</dbReference>
<dbReference type="Pfam" id="PF01264">
    <property type="entry name" value="Chorismate_synt"/>
    <property type="match status" value="1"/>
</dbReference>
<evidence type="ECO:0000313" key="8">
    <source>
        <dbReference type="Proteomes" id="UP000195402"/>
    </source>
</evidence>
<evidence type="ECO:0000256" key="3">
    <source>
        <dbReference type="ARBA" id="ARBA00013036"/>
    </source>
</evidence>
<evidence type="ECO:0000256" key="5">
    <source>
        <dbReference type="ARBA" id="ARBA00023141"/>
    </source>
</evidence>
<dbReference type="GO" id="GO:0008652">
    <property type="term" value="P:amino acid biosynthetic process"/>
    <property type="evidence" value="ECO:0007669"/>
    <property type="project" value="UniProtKB-KW"/>
</dbReference>
<evidence type="ECO:0000256" key="1">
    <source>
        <dbReference type="ARBA" id="ARBA00005044"/>
    </source>
</evidence>
<comment type="caution">
    <text evidence="7">The sequence shown here is derived from an EMBL/GenBank/DDBJ whole genome shotgun (WGS) entry which is preliminary data.</text>
</comment>
<dbReference type="Proteomes" id="UP000195402">
    <property type="component" value="Unassembled WGS sequence"/>
</dbReference>